<comment type="similarity">
    <text evidence="5">Belongs to the YqgF HJR family.</text>
</comment>
<dbReference type="CDD" id="cd16964">
    <property type="entry name" value="YqgF"/>
    <property type="match status" value="1"/>
</dbReference>
<dbReference type="SMART" id="SM00732">
    <property type="entry name" value="YqgFc"/>
    <property type="match status" value="1"/>
</dbReference>
<dbReference type="GO" id="GO:0005829">
    <property type="term" value="C:cytosol"/>
    <property type="evidence" value="ECO:0007669"/>
    <property type="project" value="TreeGrafter"/>
</dbReference>
<reference evidence="7" key="1">
    <citation type="submission" date="2013-06" db="EMBL/GenBank/DDBJ databases">
        <authorList>
            <person name="Weinstock G."/>
            <person name="Sodergren E."/>
            <person name="Clifton S."/>
            <person name="Fulton L."/>
            <person name="Fulton B."/>
            <person name="Courtney L."/>
            <person name="Fronick C."/>
            <person name="Harrison M."/>
            <person name="Strong C."/>
            <person name="Farmer C."/>
            <person name="Delahaunty K."/>
            <person name="Markovic C."/>
            <person name="Hall O."/>
            <person name="Minx P."/>
            <person name="Tomlinson C."/>
            <person name="Mitreva M."/>
            <person name="Nelson J."/>
            <person name="Hou S."/>
            <person name="Wollam A."/>
            <person name="Pepin K.H."/>
            <person name="Johnson M."/>
            <person name="Bhonagiri V."/>
            <person name="Nash W.E."/>
            <person name="Warren W."/>
            <person name="Chinwalla A."/>
            <person name="Mardis E.R."/>
            <person name="Wilson R.K."/>
        </authorList>
    </citation>
    <scope>NUCLEOTIDE SEQUENCE [LARGE SCALE GENOMIC DNA]</scope>
    <source>
        <strain evidence="7">ATCC 49176</strain>
    </source>
</reference>
<evidence type="ECO:0000256" key="5">
    <source>
        <dbReference type="HAMAP-Rule" id="MF_00651"/>
    </source>
</evidence>
<evidence type="ECO:0000256" key="1">
    <source>
        <dbReference type="ARBA" id="ARBA00022490"/>
    </source>
</evidence>
<dbReference type="SUPFAM" id="SSF53098">
    <property type="entry name" value="Ribonuclease H-like"/>
    <property type="match status" value="1"/>
</dbReference>
<dbReference type="NCBIfam" id="TIGR00250">
    <property type="entry name" value="RNAse_H_YqgF"/>
    <property type="match status" value="1"/>
</dbReference>
<dbReference type="EMBL" id="ACIN03000001">
    <property type="protein sequence ID" value="ESK66462.1"/>
    <property type="molecule type" value="Genomic_DNA"/>
</dbReference>
<dbReference type="eggNOG" id="COG0816">
    <property type="taxonomic scope" value="Bacteria"/>
</dbReference>
<dbReference type="PANTHER" id="PTHR33317:SF4">
    <property type="entry name" value="POLYNUCLEOTIDYL TRANSFERASE, RIBONUCLEASE H-LIKE SUPERFAMILY PROTEIN"/>
    <property type="match status" value="1"/>
</dbReference>
<dbReference type="InterPro" id="IPR037027">
    <property type="entry name" value="YqgF/RNaseH-like_dom_sf"/>
</dbReference>
<comment type="function">
    <text evidence="5">Could be a nuclease involved in processing of the 5'-end of pre-16S rRNA.</text>
</comment>
<comment type="caution">
    <text evidence="7">The sequence shown here is derived from an EMBL/GenBank/DDBJ whole genome shotgun (WGS) entry which is preliminary data.</text>
</comment>
<dbReference type="Gene3D" id="3.30.420.140">
    <property type="entry name" value="YqgF/RNase H-like domain"/>
    <property type="match status" value="1"/>
</dbReference>
<dbReference type="GO" id="GO:0000967">
    <property type="term" value="P:rRNA 5'-end processing"/>
    <property type="evidence" value="ECO:0007669"/>
    <property type="project" value="UniProtKB-UniRule"/>
</dbReference>
<dbReference type="HAMAP" id="MF_00651">
    <property type="entry name" value="Nuclease_YqgF"/>
    <property type="match status" value="1"/>
</dbReference>
<evidence type="ECO:0000313" key="8">
    <source>
        <dbReference type="Proteomes" id="UP000019050"/>
    </source>
</evidence>
<name>W1Q5G5_ABIDE</name>
<dbReference type="STRING" id="592010.GCWU000182_000149"/>
<sequence>MYKRIMGLDVGSKTVGVAVSDLMGWTAQGLETIRIDEAAGDLGYDRLLELVDQHQVKELVIGLPKNMNNSLGPRAEASMAYGEGISKLRPELTIHYQDERLTTSQAERMLVTEGNVSRKKRKQVIDKLAAVIILQNYLDRIN</sequence>
<dbReference type="AlphaFoldDB" id="W1Q5G5"/>
<dbReference type="PANTHER" id="PTHR33317">
    <property type="entry name" value="POLYNUCLEOTIDYL TRANSFERASE, RIBONUCLEASE H-LIKE SUPERFAMILY PROTEIN"/>
    <property type="match status" value="1"/>
</dbReference>
<keyword evidence="1 5" id="KW-0963">Cytoplasm</keyword>
<dbReference type="GO" id="GO:0004518">
    <property type="term" value="F:nuclease activity"/>
    <property type="evidence" value="ECO:0007669"/>
    <property type="project" value="UniProtKB-KW"/>
</dbReference>
<keyword evidence="4 5" id="KW-0378">Hydrolase</keyword>
<dbReference type="HOGENOM" id="CLU_098240_2_0_9"/>
<dbReference type="RefSeq" id="WP_023390810.1">
    <property type="nucleotide sequence ID" value="NZ_CP146287.1"/>
</dbReference>
<evidence type="ECO:0000313" key="7">
    <source>
        <dbReference type="EMBL" id="ESK66462.1"/>
    </source>
</evidence>
<feature type="domain" description="YqgF/RNase H-like" evidence="6">
    <location>
        <begin position="3"/>
        <end position="106"/>
    </location>
</feature>
<dbReference type="InterPro" id="IPR012337">
    <property type="entry name" value="RNaseH-like_sf"/>
</dbReference>
<dbReference type="EC" id="3.1.-.-" evidence="5"/>
<keyword evidence="2 5" id="KW-0690">Ribosome biogenesis</keyword>
<keyword evidence="3 5" id="KW-0540">Nuclease</keyword>
<dbReference type="InterPro" id="IPR005227">
    <property type="entry name" value="YqgF"/>
</dbReference>
<protein>
    <recommendedName>
        <fullName evidence="5">Putative pre-16S rRNA nuclease</fullName>
        <ecNumber evidence="5">3.1.-.-</ecNumber>
    </recommendedName>
</protein>
<evidence type="ECO:0000259" key="6">
    <source>
        <dbReference type="SMART" id="SM00732"/>
    </source>
</evidence>
<evidence type="ECO:0000256" key="2">
    <source>
        <dbReference type="ARBA" id="ARBA00022517"/>
    </source>
</evidence>
<keyword evidence="8" id="KW-1185">Reference proteome</keyword>
<dbReference type="InterPro" id="IPR006641">
    <property type="entry name" value="YqgF/RNaseH-like_dom"/>
</dbReference>
<dbReference type="Pfam" id="PF03652">
    <property type="entry name" value="RuvX"/>
    <property type="match status" value="1"/>
</dbReference>
<organism evidence="7 8">
    <name type="scientific">Abiotrophia defectiva ATCC 49176</name>
    <dbReference type="NCBI Taxonomy" id="592010"/>
    <lineage>
        <taxon>Bacteria</taxon>
        <taxon>Bacillati</taxon>
        <taxon>Bacillota</taxon>
        <taxon>Bacilli</taxon>
        <taxon>Lactobacillales</taxon>
        <taxon>Aerococcaceae</taxon>
        <taxon>Abiotrophia</taxon>
    </lineage>
</organism>
<dbReference type="Proteomes" id="UP000019050">
    <property type="component" value="Unassembled WGS sequence"/>
</dbReference>
<dbReference type="OrthoDB" id="9796140at2"/>
<evidence type="ECO:0000256" key="3">
    <source>
        <dbReference type="ARBA" id="ARBA00022722"/>
    </source>
</evidence>
<accession>W1Q5G5</accession>
<evidence type="ECO:0000256" key="4">
    <source>
        <dbReference type="ARBA" id="ARBA00022801"/>
    </source>
</evidence>
<comment type="subcellular location">
    <subcellularLocation>
        <location evidence="5">Cytoplasm</location>
    </subcellularLocation>
</comment>
<gene>
    <name evidence="7" type="ORF">GCWU000182_000149</name>
</gene>
<dbReference type="GeneID" id="84816316"/>
<proteinExistence type="inferred from homology"/>
<dbReference type="GO" id="GO:0016788">
    <property type="term" value="F:hydrolase activity, acting on ester bonds"/>
    <property type="evidence" value="ECO:0007669"/>
    <property type="project" value="UniProtKB-UniRule"/>
</dbReference>